<dbReference type="InterPro" id="IPR013378">
    <property type="entry name" value="InlB-like_B-rpt"/>
</dbReference>
<dbReference type="RefSeq" id="WP_201274858.1">
    <property type="nucleotide sequence ID" value="NZ_JACVDA010000001.1"/>
</dbReference>
<evidence type="ECO:0000256" key="1">
    <source>
        <dbReference type="ARBA" id="ARBA00004196"/>
    </source>
</evidence>
<evidence type="ECO:0000259" key="5">
    <source>
        <dbReference type="Pfam" id="PF18655"/>
    </source>
</evidence>
<dbReference type="Proteomes" id="UP000823123">
    <property type="component" value="Unassembled WGS sequence"/>
</dbReference>
<dbReference type="InterPro" id="IPR041030">
    <property type="entry name" value="SHIRT"/>
</dbReference>
<comment type="subcellular location">
    <subcellularLocation>
        <location evidence="1">Cell envelope</location>
    </subcellularLocation>
</comment>
<comment type="caution">
    <text evidence="6">The sequence shown here is derived from an EMBL/GenBank/DDBJ whole genome shotgun (WGS) entry which is preliminary data.</text>
</comment>
<dbReference type="Gene3D" id="2.60.40.4270">
    <property type="entry name" value="Listeria-Bacteroides repeat domain"/>
    <property type="match status" value="1"/>
</dbReference>
<dbReference type="Pfam" id="PF18655">
    <property type="entry name" value="SHIRT"/>
    <property type="match status" value="1"/>
</dbReference>
<protein>
    <submittedName>
        <fullName evidence="6">Leucine-rich repeat protein</fullName>
    </submittedName>
</protein>
<dbReference type="Gene3D" id="3.80.10.10">
    <property type="entry name" value="Ribonuclease Inhibitor"/>
    <property type="match status" value="1"/>
</dbReference>
<dbReference type="InterPro" id="IPR032179">
    <property type="entry name" value="Cry22Aa_Ig-like"/>
</dbReference>
<feature type="signal peptide" evidence="3">
    <location>
        <begin position="1"/>
        <end position="24"/>
    </location>
</feature>
<dbReference type="InterPro" id="IPR026906">
    <property type="entry name" value="LRR_5"/>
</dbReference>
<gene>
    <name evidence="6" type="ORF">IBJ83_00140</name>
</gene>
<organism evidence="6 7">
    <name type="scientific">Parvimonas parva</name>
    <dbReference type="NCBI Taxonomy" id="2769485"/>
    <lineage>
        <taxon>Bacteria</taxon>
        <taxon>Bacillati</taxon>
        <taxon>Bacillota</taxon>
        <taxon>Tissierellia</taxon>
        <taxon>Tissierellales</taxon>
        <taxon>Peptoniphilaceae</taxon>
        <taxon>Parvimonas</taxon>
    </lineage>
</organism>
<feature type="region of interest" description="Disordered" evidence="2">
    <location>
        <begin position="350"/>
        <end position="370"/>
    </location>
</feature>
<dbReference type="InterPro" id="IPR042229">
    <property type="entry name" value="Listeria/Bacterioides_rpt_sf"/>
</dbReference>
<proteinExistence type="predicted"/>
<accession>A0ABS1C8T9</accession>
<evidence type="ECO:0000256" key="2">
    <source>
        <dbReference type="SAM" id="MobiDB-lite"/>
    </source>
</evidence>
<dbReference type="EMBL" id="JACVDA010000001">
    <property type="protein sequence ID" value="MBK1467732.1"/>
    <property type="molecule type" value="Genomic_DNA"/>
</dbReference>
<feature type="domain" description="SHIRT" evidence="5">
    <location>
        <begin position="411"/>
        <end position="489"/>
    </location>
</feature>
<dbReference type="Pfam" id="PF13306">
    <property type="entry name" value="LRR_5"/>
    <property type="match status" value="1"/>
</dbReference>
<name>A0ABS1C8T9_9FIRM</name>
<dbReference type="NCBIfam" id="TIGR02543">
    <property type="entry name" value="List_Bact_rpt"/>
    <property type="match status" value="1"/>
</dbReference>
<dbReference type="Gene3D" id="2.60.40.10">
    <property type="entry name" value="Immunoglobulins"/>
    <property type="match status" value="1"/>
</dbReference>
<evidence type="ECO:0000313" key="6">
    <source>
        <dbReference type="EMBL" id="MBK1467732.1"/>
    </source>
</evidence>
<evidence type="ECO:0000259" key="4">
    <source>
        <dbReference type="Pfam" id="PF16403"/>
    </source>
</evidence>
<evidence type="ECO:0000256" key="3">
    <source>
        <dbReference type="SAM" id="SignalP"/>
    </source>
</evidence>
<evidence type="ECO:0000313" key="7">
    <source>
        <dbReference type="Proteomes" id="UP000823123"/>
    </source>
</evidence>
<dbReference type="Pfam" id="PF09479">
    <property type="entry name" value="Flg_new"/>
    <property type="match status" value="1"/>
</dbReference>
<keyword evidence="3" id="KW-0732">Signal</keyword>
<keyword evidence="7" id="KW-1185">Reference proteome</keyword>
<dbReference type="InterPro" id="IPR013783">
    <property type="entry name" value="Ig-like_fold"/>
</dbReference>
<feature type="chain" id="PRO_5045289210" evidence="3">
    <location>
        <begin position="25"/>
        <end position="616"/>
    </location>
</feature>
<dbReference type="InterPro" id="IPR032675">
    <property type="entry name" value="LRR_dom_sf"/>
</dbReference>
<reference evidence="6 7" key="1">
    <citation type="submission" date="2020-09" db="EMBL/GenBank/DDBJ databases">
        <title>Parvimonas S3374 sp. nov.</title>
        <authorList>
            <person name="Buhl M."/>
        </authorList>
    </citation>
    <scope>NUCLEOTIDE SEQUENCE [LARGE SCALE GENOMIC DNA]</scope>
    <source>
        <strain evidence="6 7">S3374</strain>
    </source>
</reference>
<dbReference type="Pfam" id="PF16403">
    <property type="entry name" value="Bact_surface_Ig-like"/>
    <property type="match status" value="1"/>
</dbReference>
<feature type="domain" description="Pesticidal crystal protein Cry22Aa Ig-like" evidence="4">
    <location>
        <begin position="512"/>
        <end position="576"/>
    </location>
</feature>
<sequence length="616" mass="69567">MKKFKSSLMLIPLILTTVASSSNAKEIKENNIVLKDTVKDEKINKNNEITWEKDDFFTTNNGKTLGGRVEIQTPQGTENVTRYALTDKGKEKLKKNHHVVIPEGIEIIDSVAFKRPDQTPDDEYIESVTFPSTLKKIGYGAFFSQKIKGTLEIPEGVTEISPVAFSSNQIEKVILPSTLVNNGWHGISNRAFQNNKIREVVLNANFKNVKFQIDKNDKNYMSAGPFDNQNLGEITASVGSEFKMPFVINQIGESDIQSIGGFMINGKPTRIEDCDFLTKKDGKYIVTKAGKYQAQFIFYDSHGNHLQFGKTRPVATINFTYNIVQNNTVTFTDGDKVIKKVEVENGKSIDSDNITEDKGQMPNNPAKEGYTFKGWNTKKDGTGQDFTKNTKVTQDIIVYAIYDKNTYDENTYKVNYKFKSEDEKNLPQEILNLLPKDENEYKKGTKIIPKEPKEKEIKVKDEKWTFLGYNKKEQTIEDKDITFTGTWKCTKIKPISVLNHAPELVVMDKEITVGENLDLKDLIIKATDKEDGDLKDKVKILDDGGFNKDKVGVYKITFKVTDKEGLSVKKISTVKVVEKKIKNKKEKLPKTSISTFGVSLTALSLLGSIVSKKKKR</sequence>
<feature type="compositionally biased region" description="Basic and acidic residues" evidence="2">
    <location>
        <begin position="350"/>
        <end position="359"/>
    </location>
</feature>